<dbReference type="InterPro" id="IPR036582">
    <property type="entry name" value="Mao_N_sf"/>
</dbReference>
<sequence>MKKLLSLILTVMLISVMVAFSIPASAEGIFEDPSNINIVYLGGSITAGAGAGGGQNWVDITGKYFSKTFGENNVHNHNVGVGGTGSEYGLLRLKRDVIDKNPDMVFIEFAVNDGGRDTTRYLESMVLSLQKLEKVPYICFVYTTNRTLNVNQTYQRAVADYYGLAQIDFQARMTQELKDNPKNTMETYLGDSVHPNATGYAVYGDEVTKCLATGKYYTKPKVMDKKYNSKSLFVNTTFTPAADYVTTNGWQKSGNFVTTFEDVGAAGQKLHFDFTGNVLAIEHRLHKNGGMYKVIIDGKTMATVSDYYKDNGGQLVLGYSNFDLGQGKHTLDIEVTDQKDNASGGYMVGLYNIITNENPDYDSTKVDVNFNDGDTSAIADIGVTPSPDWEWDGTVGADGIKGALKVTTATGTYGSSTGVAFNVSGLEKGRSYHLSAKVKLDSIEKLVTDSATFIFRLDGVDESGNPTGKNALVKVDAPNAGLNNKEFTEVQAEFTFDGTGVLTSNKPTLCNSDGSFEVRVGSDKLEETTGSRDTALVYYIDDIKMIPGKKTSGDPSNPDQPSTDEIKILVDGIEVQADVPPVIVDDRTLVPFRAIFEALGADVEWEAETRTAKGARDGIAVAIQIDNKIMKINGEDFELDVPAQIIDDRTMVPVRAISESFNAKVEWVPETRTVIVTTK</sequence>
<dbReference type="Gene3D" id="3.40.50.1110">
    <property type="entry name" value="SGNH hydrolase"/>
    <property type="match status" value="1"/>
</dbReference>
<dbReference type="Pfam" id="PF13472">
    <property type="entry name" value="Lipase_GDSL_2"/>
    <property type="match status" value="1"/>
</dbReference>
<dbReference type="Gene3D" id="2.60.120.260">
    <property type="entry name" value="Galactose-binding domain-like"/>
    <property type="match status" value="1"/>
</dbReference>
<dbReference type="InterPro" id="IPR012854">
    <property type="entry name" value="Cu_amine_oxidase-like_N"/>
</dbReference>
<dbReference type="RefSeq" id="WP_177679647.1">
    <property type="nucleotide sequence ID" value="NZ_JACRSU010000003.1"/>
</dbReference>
<dbReference type="PANTHER" id="PTHR34407:SF1">
    <property type="entry name" value="SGNH HYDROLASE-TYPE ESTERASE DOMAIN-CONTAINING PROTEIN"/>
    <property type="match status" value="1"/>
</dbReference>
<feature type="signal peptide" evidence="1">
    <location>
        <begin position="1"/>
        <end position="26"/>
    </location>
</feature>
<evidence type="ECO:0008006" key="6">
    <source>
        <dbReference type="Google" id="ProtNLM"/>
    </source>
</evidence>
<dbReference type="PANTHER" id="PTHR34407">
    <property type="entry name" value="EXPRESSED PROTEIN"/>
    <property type="match status" value="1"/>
</dbReference>
<accession>A0A926DNL1</accession>
<keyword evidence="5" id="KW-1185">Reference proteome</keyword>
<evidence type="ECO:0000259" key="3">
    <source>
        <dbReference type="Pfam" id="PF13472"/>
    </source>
</evidence>
<dbReference type="Gene3D" id="3.30.457.10">
    <property type="entry name" value="Copper amine oxidase-like, N-terminal domain"/>
    <property type="match status" value="1"/>
</dbReference>
<proteinExistence type="predicted"/>
<gene>
    <name evidence="4" type="ORF">H8698_09215</name>
</gene>
<dbReference type="SUPFAM" id="SSF52266">
    <property type="entry name" value="SGNH hydrolase"/>
    <property type="match status" value="1"/>
</dbReference>
<protein>
    <recommendedName>
        <fullName evidence="6">Lysophospholipase L1</fullName>
    </recommendedName>
</protein>
<feature type="chain" id="PRO_5037449144" description="Lysophospholipase L1" evidence="1">
    <location>
        <begin position="27"/>
        <end position="679"/>
    </location>
</feature>
<dbReference type="AlphaFoldDB" id="A0A926DNL1"/>
<dbReference type="InterPro" id="IPR036514">
    <property type="entry name" value="SGNH_hydro_sf"/>
</dbReference>
<dbReference type="CDD" id="cd00229">
    <property type="entry name" value="SGNH_hydrolase"/>
    <property type="match status" value="1"/>
</dbReference>
<name>A0A926DNL1_9FIRM</name>
<dbReference type="SUPFAM" id="SSF55383">
    <property type="entry name" value="Copper amine oxidase, domain N"/>
    <property type="match status" value="1"/>
</dbReference>
<dbReference type="Proteomes" id="UP000611762">
    <property type="component" value="Unassembled WGS sequence"/>
</dbReference>
<comment type="caution">
    <text evidence="4">The sequence shown here is derived from an EMBL/GenBank/DDBJ whole genome shotgun (WGS) entry which is preliminary data.</text>
</comment>
<reference evidence="4" key="1">
    <citation type="submission" date="2020-08" db="EMBL/GenBank/DDBJ databases">
        <title>Genome public.</title>
        <authorList>
            <person name="Liu C."/>
            <person name="Sun Q."/>
        </authorList>
    </citation>
    <scope>NUCLEOTIDE SEQUENCE</scope>
    <source>
        <strain evidence="4">H8</strain>
    </source>
</reference>
<evidence type="ECO:0000256" key="1">
    <source>
        <dbReference type="SAM" id="SignalP"/>
    </source>
</evidence>
<dbReference type="Pfam" id="PF07833">
    <property type="entry name" value="Cu_amine_oxidN1"/>
    <property type="match status" value="1"/>
</dbReference>
<keyword evidence="1" id="KW-0732">Signal</keyword>
<feature type="domain" description="Copper amine oxidase-like N-terminal" evidence="2">
    <location>
        <begin position="570"/>
        <end position="676"/>
    </location>
</feature>
<feature type="domain" description="SGNH hydrolase-type esterase" evidence="3">
    <location>
        <begin position="41"/>
        <end position="202"/>
    </location>
</feature>
<evidence type="ECO:0000313" key="5">
    <source>
        <dbReference type="Proteomes" id="UP000611762"/>
    </source>
</evidence>
<evidence type="ECO:0000313" key="4">
    <source>
        <dbReference type="EMBL" id="MBC8541151.1"/>
    </source>
</evidence>
<organism evidence="4 5">
    <name type="scientific">Congzhengia minquanensis</name>
    <dbReference type="NCBI Taxonomy" id="2763657"/>
    <lineage>
        <taxon>Bacteria</taxon>
        <taxon>Bacillati</taxon>
        <taxon>Bacillota</taxon>
        <taxon>Clostridia</taxon>
        <taxon>Eubacteriales</taxon>
        <taxon>Oscillospiraceae</taxon>
        <taxon>Congzhengia</taxon>
    </lineage>
</organism>
<dbReference type="InterPro" id="IPR013830">
    <property type="entry name" value="SGNH_hydro"/>
</dbReference>
<evidence type="ECO:0000259" key="2">
    <source>
        <dbReference type="Pfam" id="PF07833"/>
    </source>
</evidence>
<dbReference type="EMBL" id="JACRSU010000003">
    <property type="protein sequence ID" value="MBC8541151.1"/>
    <property type="molecule type" value="Genomic_DNA"/>
</dbReference>